<feature type="region of interest" description="Disordered" evidence="1">
    <location>
        <begin position="184"/>
        <end position="218"/>
    </location>
</feature>
<dbReference type="AlphaFoldDB" id="A0AAE0HK97"/>
<organism evidence="2 3">
    <name type="scientific">Chaetomium fimeti</name>
    <dbReference type="NCBI Taxonomy" id="1854472"/>
    <lineage>
        <taxon>Eukaryota</taxon>
        <taxon>Fungi</taxon>
        <taxon>Dikarya</taxon>
        <taxon>Ascomycota</taxon>
        <taxon>Pezizomycotina</taxon>
        <taxon>Sordariomycetes</taxon>
        <taxon>Sordariomycetidae</taxon>
        <taxon>Sordariales</taxon>
        <taxon>Chaetomiaceae</taxon>
        <taxon>Chaetomium</taxon>
    </lineage>
</organism>
<evidence type="ECO:0000256" key="1">
    <source>
        <dbReference type="SAM" id="MobiDB-lite"/>
    </source>
</evidence>
<sequence>MLRPRPSVISLTRADVTEVVHRRRFRRYLECEKDNICVDLAPAETNITYKLDRPETSPSRTAQSKTVPTAYDSTQSSSPTMRSEICHWVTDLPLLLLSDKEVGKDMSPPPEVSGSQVRHSRTRGRPQQGPDWTLQLCLRPKRSPHVATAPVVDDGSTGLQDLREDLTGAGESLDNSQKTKQSGVTMIHKPGLSPPCLSDVDSPSMRGGETNEATPTRQVCSHHKPQELYDPWLIAVTRAASQKIAQM</sequence>
<protein>
    <submittedName>
        <fullName evidence="2">Uncharacterized protein</fullName>
    </submittedName>
</protein>
<dbReference type="Proteomes" id="UP001278766">
    <property type="component" value="Unassembled WGS sequence"/>
</dbReference>
<dbReference type="EMBL" id="JAUEPN010000003">
    <property type="protein sequence ID" value="KAK3298031.1"/>
    <property type="molecule type" value="Genomic_DNA"/>
</dbReference>
<dbReference type="RefSeq" id="XP_062661545.1">
    <property type="nucleotide sequence ID" value="XM_062798218.1"/>
</dbReference>
<accession>A0AAE0HK97</accession>
<feature type="region of interest" description="Disordered" evidence="1">
    <location>
        <begin position="52"/>
        <end position="78"/>
    </location>
</feature>
<evidence type="ECO:0000313" key="2">
    <source>
        <dbReference type="EMBL" id="KAK3298031.1"/>
    </source>
</evidence>
<reference evidence="2" key="2">
    <citation type="submission" date="2023-06" db="EMBL/GenBank/DDBJ databases">
        <authorList>
            <consortium name="Lawrence Berkeley National Laboratory"/>
            <person name="Haridas S."/>
            <person name="Hensen N."/>
            <person name="Bonometti L."/>
            <person name="Westerberg I."/>
            <person name="Brannstrom I.O."/>
            <person name="Guillou S."/>
            <person name="Cros-Aarteil S."/>
            <person name="Calhoun S."/>
            <person name="Kuo A."/>
            <person name="Mondo S."/>
            <person name="Pangilinan J."/>
            <person name="Riley R."/>
            <person name="Labutti K."/>
            <person name="Andreopoulos B."/>
            <person name="Lipzen A."/>
            <person name="Chen C."/>
            <person name="Yanf M."/>
            <person name="Daum C."/>
            <person name="Ng V."/>
            <person name="Clum A."/>
            <person name="Steindorff A."/>
            <person name="Ohm R."/>
            <person name="Martin F."/>
            <person name="Silar P."/>
            <person name="Natvig D."/>
            <person name="Lalanne C."/>
            <person name="Gautier V."/>
            <person name="Ament-Velasquez S.L."/>
            <person name="Kruys A."/>
            <person name="Hutchinson M.I."/>
            <person name="Powell A.J."/>
            <person name="Barry K."/>
            <person name="Miller A.N."/>
            <person name="Grigoriev I.V."/>
            <person name="Debuchy R."/>
            <person name="Gladieux P."/>
            <person name="Thoren M.H."/>
            <person name="Johannesson H."/>
        </authorList>
    </citation>
    <scope>NUCLEOTIDE SEQUENCE</scope>
    <source>
        <strain evidence="2">CBS 168.71</strain>
    </source>
</reference>
<proteinExistence type="predicted"/>
<reference evidence="2" key="1">
    <citation type="journal article" date="2023" name="Mol. Phylogenet. Evol.">
        <title>Genome-scale phylogeny and comparative genomics of the fungal order Sordariales.</title>
        <authorList>
            <person name="Hensen N."/>
            <person name="Bonometti L."/>
            <person name="Westerberg I."/>
            <person name="Brannstrom I.O."/>
            <person name="Guillou S."/>
            <person name="Cros-Aarteil S."/>
            <person name="Calhoun S."/>
            <person name="Haridas S."/>
            <person name="Kuo A."/>
            <person name="Mondo S."/>
            <person name="Pangilinan J."/>
            <person name="Riley R."/>
            <person name="LaButti K."/>
            <person name="Andreopoulos B."/>
            <person name="Lipzen A."/>
            <person name="Chen C."/>
            <person name="Yan M."/>
            <person name="Daum C."/>
            <person name="Ng V."/>
            <person name="Clum A."/>
            <person name="Steindorff A."/>
            <person name="Ohm R.A."/>
            <person name="Martin F."/>
            <person name="Silar P."/>
            <person name="Natvig D.O."/>
            <person name="Lalanne C."/>
            <person name="Gautier V."/>
            <person name="Ament-Velasquez S.L."/>
            <person name="Kruys A."/>
            <person name="Hutchinson M.I."/>
            <person name="Powell A.J."/>
            <person name="Barry K."/>
            <person name="Miller A.N."/>
            <person name="Grigoriev I.V."/>
            <person name="Debuchy R."/>
            <person name="Gladieux P."/>
            <person name="Hiltunen Thoren M."/>
            <person name="Johannesson H."/>
        </authorList>
    </citation>
    <scope>NUCLEOTIDE SEQUENCE</scope>
    <source>
        <strain evidence="2">CBS 168.71</strain>
    </source>
</reference>
<dbReference type="GeneID" id="87835166"/>
<evidence type="ECO:0000313" key="3">
    <source>
        <dbReference type="Proteomes" id="UP001278766"/>
    </source>
</evidence>
<feature type="compositionally biased region" description="Polar residues" evidence="1">
    <location>
        <begin position="56"/>
        <end position="78"/>
    </location>
</feature>
<feature type="region of interest" description="Disordered" evidence="1">
    <location>
        <begin position="101"/>
        <end position="132"/>
    </location>
</feature>
<keyword evidence="3" id="KW-1185">Reference proteome</keyword>
<comment type="caution">
    <text evidence="2">The sequence shown here is derived from an EMBL/GenBank/DDBJ whole genome shotgun (WGS) entry which is preliminary data.</text>
</comment>
<name>A0AAE0HK97_9PEZI</name>
<gene>
    <name evidence="2" type="ORF">B0H64DRAFT_136417</name>
</gene>